<dbReference type="InterPro" id="IPR032816">
    <property type="entry name" value="VTT_dom"/>
</dbReference>
<evidence type="ECO:0000313" key="4">
    <source>
        <dbReference type="EMBL" id="GIO51532.1"/>
    </source>
</evidence>
<evidence type="ECO:0000313" key="5">
    <source>
        <dbReference type="Proteomes" id="UP000682811"/>
    </source>
</evidence>
<sequence>MDYNTLMSYIQHFGYAALFFALWLGIVGMPIPDEVVVMTGGAVTASGLLHTLPAFILTYLGVVSGLSLGYALGRWFGLSVLDRLRRKEKMRKYIDFSEKLVHKYGSFALVISYFFPIIRHIMPYMVGLNKMAVWRYALISFTTGLVWTAIFFTTGHFAFDHVQELGELIYHLGIKLLWIPLALGGLYFGIRYARISKNRKGGDKL</sequence>
<feature type="transmembrane region" description="Helical" evidence="2">
    <location>
        <begin position="168"/>
        <end position="190"/>
    </location>
</feature>
<dbReference type="PANTHER" id="PTHR42709:SF9">
    <property type="entry name" value="ALKALINE PHOSPHATASE LIKE PROTEIN"/>
    <property type="match status" value="1"/>
</dbReference>
<feature type="transmembrane region" description="Helical" evidence="2">
    <location>
        <begin position="52"/>
        <end position="81"/>
    </location>
</feature>
<keyword evidence="5" id="KW-1185">Reference proteome</keyword>
<dbReference type="RefSeq" id="WP_194233646.1">
    <property type="nucleotide sequence ID" value="NZ_AP025343.1"/>
</dbReference>
<feature type="transmembrane region" description="Helical" evidence="2">
    <location>
        <begin position="12"/>
        <end position="32"/>
    </location>
</feature>
<dbReference type="InterPro" id="IPR051311">
    <property type="entry name" value="DedA_domain"/>
</dbReference>
<evidence type="ECO:0000256" key="1">
    <source>
        <dbReference type="ARBA" id="ARBA00010792"/>
    </source>
</evidence>
<evidence type="ECO:0000259" key="3">
    <source>
        <dbReference type="Pfam" id="PF09335"/>
    </source>
</evidence>
<keyword evidence="2" id="KW-1133">Transmembrane helix</keyword>
<dbReference type="Proteomes" id="UP000682811">
    <property type="component" value="Unassembled WGS sequence"/>
</dbReference>
<proteinExistence type="inferred from homology"/>
<protein>
    <submittedName>
        <fullName evidence="4">Alkaline phosphatase</fullName>
    </submittedName>
</protein>
<feature type="domain" description="VTT" evidence="3">
    <location>
        <begin position="31"/>
        <end position="156"/>
    </location>
</feature>
<dbReference type="GO" id="GO:0005886">
    <property type="term" value="C:plasma membrane"/>
    <property type="evidence" value="ECO:0007669"/>
    <property type="project" value="TreeGrafter"/>
</dbReference>
<evidence type="ECO:0000256" key="2">
    <source>
        <dbReference type="SAM" id="Phobius"/>
    </source>
</evidence>
<comment type="similarity">
    <text evidence="1">Belongs to the DedA family.</text>
</comment>
<dbReference type="Pfam" id="PF09335">
    <property type="entry name" value="VTT_dom"/>
    <property type="match status" value="1"/>
</dbReference>
<dbReference type="EMBL" id="BORT01000056">
    <property type="protein sequence ID" value="GIO51532.1"/>
    <property type="molecule type" value="Genomic_DNA"/>
</dbReference>
<comment type="caution">
    <text evidence="4">The sequence shown here is derived from an EMBL/GenBank/DDBJ whole genome shotgun (WGS) entry which is preliminary data.</text>
</comment>
<accession>A0A919YNM8</accession>
<dbReference type="AlphaFoldDB" id="A0A919YNM8"/>
<dbReference type="PANTHER" id="PTHR42709">
    <property type="entry name" value="ALKALINE PHOSPHATASE LIKE PROTEIN"/>
    <property type="match status" value="1"/>
</dbReference>
<organism evidence="4 5">
    <name type="scientific">Paenibacillus azoreducens</name>
    <dbReference type="NCBI Taxonomy" id="116718"/>
    <lineage>
        <taxon>Bacteria</taxon>
        <taxon>Bacillati</taxon>
        <taxon>Bacillota</taxon>
        <taxon>Bacilli</taxon>
        <taxon>Bacillales</taxon>
        <taxon>Paenibacillaceae</taxon>
        <taxon>Paenibacillus</taxon>
    </lineage>
</organism>
<reference evidence="4 5" key="1">
    <citation type="submission" date="2021-03" db="EMBL/GenBank/DDBJ databases">
        <title>Antimicrobial resistance genes in bacteria isolated from Japanese honey, and their potential for conferring macrolide and lincosamide resistance in the American foulbrood pathogen Paenibacillus larvae.</title>
        <authorList>
            <person name="Okamoto M."/>
            <person name="Kumagai M."/>
            <person name="Kanamori H."/>
            <person name="Takamatsu D."/>
        </authorList>
    </citation>
    <scope>NUCLEOTIDE SEQUENCE [LARGE SCALE GENOMIC DNA]</scope>
    <source>
        <strain evidence="4 5">J34TS1</strain>
    </source>
</reference>
<gene>
    <name evidence="4" type="ORF">J34TS1_62970</name>
</gene>
<name>A0A919YNM8_9BACL</name>
<feature type="transmembrane region" description="Helical" evidence="2">
    <location>
        <begin position="134"/>
        <end position="159"/>
    </location>
</feature>
<keyword evidence="2" id="KW-0472">Membrane</keyword>
<keyword evidence="2" id="KW-0812">Transmembrane</keyword>